<accession>A0ABN1DWY5</accession>
<keyword evidence="2" id="KW-1185">Reference proteome</keyword>
<evidence type="ECO:0000313" key="2">
    <source>
        <dbReference type="Proteomes" id="UP001501576"/>
    </source>
</evidence>
<dbReference type="EMBL" id="BAAABZ010000071">
    <property type="protein sequence ID" value="GAA0554456.1"/>
    <property type="molecule type" value="Genomic_DNA"/>
</dbReference>
<organism evidence="1 2">
    <name type="scientific">Streptomyces mordarskii</name>
    <dbReference type="NCBI Taxonomy" id="1226758"/>
    <lineage>
        <taxon>Bacteria</taxon>
        <taxon>Bacillati</taxon>
        <taxon>Actinomycetota</taxon>
        <taxon>Actinomycetes</taxon>
        <taxon>Kitasatosporales</taxon>
        <taxon>Streptomycetaceae</taxon>
        <taxon>Streptomyces</taxon>
    </lineage>
</organism>
<reference evidence="1 2" key="1">
    <citation type="journal article" date="2019" name="Int. J. Syst. Evol. Microbiol.">
        <title>The Global Catalogue of Microorganisms (GCM) 10K type strain sequencing project: providing services to taxonomists for standard genome sequencing and annotation.</title>
        <authorList>
            <consortium name="The Broad Institute Genomics Platform"/>
            <consortium name="The Broad Institute Genome Sequencing Center for Infectious Disease"/>
            <person name="Wu L."/>
            <person name="Ma J."/>
        </authorList>
    </citation>
    <scope>NUCLEOTIDE SEQUENCE [LARGE SCALE GENOMIC DNA]</scope>
    <source>
        <strain evidence="1 2">JCM 5052</strain>
    </source>
</reference>
<evidence type="ECO:0000313" key="1">
    <source>
        <dbReference type="EMBL" id="GAA0554456.1"/>
    </source>
</evidence>
<name>A0ABN1DWY5_9ACTN</name>
<dbReference type="RefSeq" id="WP_346160836.1">
    <property type="nucleotide sequence ID" value="NZ_BAAABZ010000071.1"/>
</dbReference>
<comment type="caution">
    <text evidence="1">The sequence shown here is derived from an EMBL/GenBank/DDBJ whole genome shotgun (WGS) entry which is preliminary data.</text>
</comment>
<gene>
    <name evidence="1" type="ORF">GCM10010390_65700</name>
</gene>
<protein>
    <submittedName>
        <fullName evidence="1">Uncharacterized protein</fullName>
    </submittedName>
</protein>
<sequence length="43" mass="4871">MLMQLVICAVLFLAGISVSLWAIFAPIDRKEVQRMGRRDSHTP</sequence>
<dbReference type="Proteomes" id="UP001501576">
    <property type="component" value="Unassembled WGS sequence"/>
</dbReference>
<proteinExistence type="predicted"/>